<feature type="domain" description="Fibronectin type-III" evidence="2">
    <location>
        <begin position="72"/>
        <end position="168"/>
    </location>
</feature>
<dbReference type="EMBL" id="MGGL01000019">
    <property type="protein sequence ID" value="OGM25784.1"/>
    <property type="molecule type" value="Genomic_DNA"/>
</dbReference>
<dbReference type="InterPro" id="IPR013783">
    <property type="entry name" value="Ig-like_fold"/>
</dbReference>
<dbReference type="SUPFAM" id="SSF49265">
    <property type="entry name" value="Fibronectin type III"/>
    <property type="match status" value="1"/>
</dbReference>
<evidence type="ECO:0000313" key="3">
    <source>
        <dbReference type="EMBL" id="OGM25784.1"/>
    </source>
</evidence>
<organism evidence="3 4">
    <name type="scientific">Candidatus Woesebacteria bacterium RIFCSPHIGHO2_01_FULL_40_22</name>
    <dbReference type="NCBI Taxonomy" id="1802499"/>
    <lineage>
        <taxon>Bacteria</taxon>
        <taxon>Candidatus Woeseibacteriota</taxon>
    </lineage>
</organism>
<evidence type="ECO:0000256" key="1">
    <source>
        <dbReference type="SAM" id="Phobius"/>
    </source>
</evidence>
<feature type="transmembrane region" description="Helical" evidence="1">
    <location>
        <begin position="289"/>
        <end position="308"/>
    </location>
</feature>
<proteinExistence type="predicted"/>
<keyword evidence="1" id="KW-0472">Membrane</keyword>
<keyword evidence="1" id="KW-1133">Transmembrane helix</keyword>
<protein>
    <recommendedName>
        <fullName evidence="2">Fibronectin type-III domain-containing protein</fullName>
    </recommendedName>
</protein>
<reference evidence="3 4" key="1">
    <citation type="journal article" date="2016" name="Nat. Commun.">
        <title>Thousands of microbial genomes shed light on interconnected biogeochemical processes in an aquifer system.</title>
        <authorList>
            <person name="Anantharaman K."/>
            <person name="Brown C.T."/>
            <person name="Hug L.A."/>
            <person name="Sharon I."/>
            <person name="Castelle C.J."/>
            <person name="Probst A.J."/>
            <person name="Thomas B.C."/>
            <person name="Singh A."/>
            <person name="Wilkins M.J."/>
            <person name="Karaoz U."/>
            <person name="Brodie E.L."/>
            <person name="Williams K.H."/>
            <person name="Hubbard S.S."/>
            <person name="Banfield J.F."/>
        </authorList>
    </citation>
    <scope>NUCLEOTIDE SEQUENCE [LARGE SCALE GENOMIC DNA]</scope>
</reference>
<evidence type="ECO:0000313" key="4">
    <source>
        <dbReference type="Proteomes" id="UP000179221"/>
    </source>
</evidence>
<dbReference type="InterPro" id="IPR003961">
    <property type="entry name" value="FN3_dom"/>
</dbReference>
<gene>
    <name evidence="3" type="ORF">A2628_00485</name>
</gene>
<dbReference type="Gene3D" id="2.60.40.10">
    <property type="entry name" value="Immunoglobulins"/>
    <property type="match status" value="1"/>
</dbReference>
<dbReference type="Gene3D" id="2.60.40.1120">
    <property type="entry name" value="Carboxypeptidase-like, regulatory domain"/>
    <property type="match status" value="1"/>
</dbReference>
<keyword evidence="1" id="KW-0812">Transmembrane</keyword>
<comment type="caution">
    <text evidence="3">The sequence shown here is derived from an EMBL/GenBank/DDBJ whole genome shotgun (WGS) entry which is preliminary data.</text>
</comment>
<sequence length="311" mass="33996">MRKFSHTKFITLFAGFLISLVILSTNTSIIFAANYGNGNYGAGIYGEGENSPTPSNNTSTASAPICTDQAPGPKAPWLYGAIAENANSVLLYFTEADTPVNKYLLEYGLAPYKYLWGAQDLGVNSRSQMTYLVKSLTPNTTYYFRVRGGNGCAVGTWSNELSAKTKHIVTFNQLEVSQLELEPVESTEQTQTSGDDSSTPTNYIVTVKAIFNNNKPVAEAHVAIFPGNNEVATNQDGIAVFKEIPPGEHKVLVTYRKFQSEQTIYLTGNVKDFNLTVTVQQKLITLSPLVLGIGVIIIASILVILLYVRKR</sequence>
<dbReference type="Pfam" id="PF00041">
    <property type="entry name" value="fn3"/>
    <property type="match status" value="1"/>
</dbReference>
<dbReference type="InterPro" id="IPR008969">
    <property type="entry name" value="CarboxyPept-like_regulatory"/>
</dbReference>
<dbReference type="CDD" id="cd00063">
    <property type="entry name" value="FN3"/>
    <property type="match status" value="1"/>
</dbReference>
<dbReference type="InterPro" id="IPR036116">
    <property type="entry name" value="FN3_sf"/>
</dbReference>
<name>A0A1F7YEL9_9BACT</name>
<dbReference type="Proteomes" id="UP000179221">
    <property type="component" value="Unassembled WGS sequence"/>
</dbReference>
<dbReference type="AlphaFoldDB" id="A0A1F7YEL9"/>
<accession>A0A1F7YEL9</accession>
<evidence type="ECO:0000259" key="2">
    <source>
        <dbReference type="PROSITE" id="PS50853"/>
    </source>
</evidence>
<dbReference type="SUPFAM" id="SSF49464">
    <property type="entry name" value="Carboxypeptidase regulatory domain-like"/>
    <property type="match status" value="1"/>
</dbReference>
<dbReference type="PROSITE" id="PS50853">
    <property type="entry name" value="FN3"/>
    <property type="match status" value="1"/>
</dbReference>